<keyword evidence="1" id="KW-0175">Coiled coil</keyword>
<dbReference type="AlphaFoldDB" id="A0A5R8Y1R3"/>
<dbReference type="EMBL" id="VANU01000003">
    <property type="protein sequence ID" value="TLP38543.1"/>
    <property type="molecule type" value="Genomic_DNA"/>
</dbReference>
<gene>
    <name evidence="3" type="ORF">FDK22_08770</name>
</gene>
<reference evidence="3 4" key="1">
    <citation type="submission" date="2019-05" db="EMBL/GenBank/DDBJ databases">
        <title>Arcobacter sp. nov., isolated from sea sediment.</title>
        <authorList>
            <person name="Kim W."/>
        </authorList>
    </citation>
    <scope>NUCLEOTIDE SEQUENCE [LARGE SCALE GENOMIC DNA]</scope>
    <source>
        <strain evidence="3 4">CAU 1517</strain>
    </source>
</reference>
<feature type="transmembrane region" description="Helical" evidence="2">
    <location>
        <begin position="12"/>
        <end position="30"/>
    </location>
</feature>
<evidence type="ECO:0000256" key="2">
    <source>
        <dbReference type="SAM" id="Phobius"/>
    </source>
</evidence>
<dbReference type="SUPFAM" id="SSF46579">
    <property type="entry name" value="Prefoldin"/>
    <property type="match status" value="1"/>
</dbReference>
<keyword evidence="2" id="KW-1133">Transmembrane helix</keyword>
<keyword evidence="2" id="KW-0472">Membrane</keyword>
<name>A0A5R8Y1R3_9BACT</name>
<keyword evidence="4" id="KW-1185">Reference proteome</keyword>
<sequence>MKENRGIIKKFSIMATVSVAITIFLGYHVSNVLFGDNSLEVYNSLKHKKEYLQSEIKRLQQENAYLQKEYFELKNLEPEE</sequence>
<dbReference type="RefSeq" id="WP_138152538.1">
    <property type="nucleotide sequence ID" value="NZ_CBDDKQ010000002.1"/>
</dbReference>
<accession>A0A5R8Y1R3</accession>
<evidence type="ECO:0000313" key="3">
    <source>
        <dbReference type="EMBL" id="TLP38543.1"/>
    </source>
</evidence>
<evidence type="ECO:0000256" key="1">
    <source>
        <dbReference type="SAM" id="Coils"/>
    </source>
</evidence>
<protein>
    <submittedName>
        <fullName evidence="3">Septum formation initiator</fullName>
    </submittedName>
</protein>
<proteinExistence type="predicted"/>
<organism evidence="3 4">
    <name type="scientific">Arcobacter arenosus</name>
    <dbReference type="NCBI Taxonomy" id="2576037"/>
    <lineage>
        <taxon>Bacteria</taxon>
        <taxon>Pseudomonadati</taxon>
        <taxon>Campylobacterota</taxon>
        <taxon>Epsilonproteobacteria</taxon>
        <taxon>Campylobacterales</taxon>
        <taxon>Arcobacteraceae</taxon>
        <taxon>Arcobacter</taxon>
    </lineage>
</organism>
<dbReference type="OrthoDB" id="5373216at2"/>
<evidence type="ECO:0000313" key="4">
    <source>
        <dbReference type="Proteomes" id="UP000308901"/>
    </source>
</evidence>
<comment type="caution">
    <text evidence="3">The sequence shown here is derived from an EMBL/GenBank/DDBJ whole genome shotgun (WGS) entry which is preliminary data.</text>
</comment>
<dbReference type="Proteomes" id="UP000308901">
    <property type="component" value="Unassembled WGS sequence"/>
</dbReference>
<feature type="coiled-coil region" evidence="1">
    <location>
        <begin position="42"/>
        <end position="76"/>
    </location>
</feature>
<keyword evidence="2" id="KW-0812">Transmembrane</keyword>